<dbReference type="PANTHER" id="PTHR30450">
    <property type="entry name" value="ABC TRANSPORTER PERMEASE"/>
    <property type="match status" value="1"/>
</dbReference>
<sequence>MTEKVTWIQALPELWTALLETVYMVAVSFVITFLLGVALGVLLHVTDRRGLRPAPAVNQALGTVVNVVRSMPFIVLLILLLGLTRLIVGTAIGPTAAIVPLSIAGIPFFARVVENALNEVPRGRVEAATAMGATDMQVIRKVLLPEAASGIIAGSTLTLVMLVGSSAMAGVIGGGGLGDLALVYGYQRFNNQVLLACVIVLIVLVQGIQMSGDGWVRARAHKR</sequence>
<feature type="transmembrane region" description="Helical" evidence="8">
    <location>
        <begin position="86"/>
        <end position="110"/>
    </location>
</feature>
<dbReference type="SUPFAM" id="SSF161098">
    <property type="entry name" value="MetI-like"/>
    <property type="match status" value="1"/>
</dbReference>
<organism evidence="10 11">
    <name type="scientific">Raineyella antarctica</name>
    <dbReference type="NCBI Taxonomy" id="1577474"/>
    <lineage>
        <taxon>Bacteria</taxon>
        <taxon>Bacillati</taxon>
        <taxon>Actinomycetota</taxon>
        <taxon>Actinomycetes</taxon>
        <taxon>Propionibacteriales</taxon>
        <taxon>Propionibacteriaceae</taxon>
        <taxon>Raineyella</taxon>
    </lineage>
</organism>
<reference evidence="10 11" key="1">
    <citation type="submission" date="2016-06" db="EMBL/GenBank/DDBJ databases">
        <authorList>
            <person name="Olsen C.W."/>
            <person name="Carey S."/>
            <person name="Hinshaw L."/>
            <person name="Karasin A.I."/>
        </authorList>
    </citation>
    <scope>NUCLEOTIDE SEQUENCE [LARGE SCALE GENOMIC DNA]</scope>
    <source>
        <strain evidence="10 11">LZ-22</strain>
    </source>
</reference>
<keyword evidence="4" id="KW-1003">Cell membrane</keyword>
<accession>A0A1G6GHF4</accession>
<protein>
    <submittedName>
        <fullName evidence="10">D-methionine transport system permease protein</fullName>
    </submittedName>
</protein>
<evidence type="ECO:0000256" key="5">
    <source>
        <dbReference type="ARBA" id="ARBA00022692"/>
    </source>
</evidence>
<dbReference type="CDD" id="cd06261">
    <property type="entry name" value="TM_PBP2"/>
    <property type="match status" value="1"/>
</dbReference>
<evidence type="ECO:0000313" key="10">
    <source>
        <dbReference type="EMBL" id="SDB81185.1"/>
    </source>
</evidence>
<dbReference type="PANTHER" id="PTHR30450:SF1">
    <property type="entry name" value="D-METHIONINE TRANSPORT SYSTEM PERMEASE PROTEIN METI-RELATED"/>
    <property type="match status" value="1"/>
</dbReference>
<keyword evidence="5 8" id="KW-0812">Transmembrane</keyword>
<feature type="transmembrane region" description="Helical" evidence="8">
    <location>
        <begin position="150"/>
        <end position="173"/>
    </location>
</feature>
<proteinExistence type="inferred from homology"/>
<evidence type="ECO:0000259" key="9">
    <source>
        <dbReference type="PROSITE" id="PS50928"/>
    </source>
</evidence>
<dbReference type="InterPro" id="IPR000515">
    <property type="entry name" value="MetI-like"/>
</dbReference>
<comment type="similarity">
    <text evidence="2">Belongs to the binding-protein-dependent transport system permease family. CysTW subfamily.</text>
</comment>
<keyword evidence="3 8" id="KW-0813">Transport</keyword>
<dbReference type="Proteomes" id="UP000199086">
    <property type="component" value="Unassembled WGS sequence"/>
</dbReference>
<dbReference type="Pfam" id="PF00528">
    <property type="entry name" value="BPD_transp_1"/>
    <property type="match status" value="1"/>
</dbReference>
<evidence type="ECO:0000256" key="6">
    <source>
        <dbReference type="ARBA" id="ARBA00022989"/>
    </source>
</evidence>
<keyword evidence="7 8" id="KW-0472">Membrane</keyword>
<dbReference type="InterPro" id="IPR035906">
    <property type="entry name" value="MetI-like_sf"/>
</dbReference>
<feature type="transmembrane region" description="Helical" evidence="8">
    <location>
        <begin position="57"/>
        <end position="80"/>
    </location>
</feature>
<evidence type="ECO:0000256" key="1">
    <source>
        <dbReference type="ARBA" id="ARBA00004651"/>
    </source>
</evidence>
<feature type="transmembrane region" description="Helical" evidence="8">
    <location>
        <begin position="193"/>
        <end position="216"/>
    </location>
</feature>
<feature type="transmembrane region" description="Helical" evidence="8">
    <location>
        <begin position="22"/>
        <end position="45"/>
    </location>
</feature>
<keyword evidence="6 8" id="KW-1133">Transmembrane helix</keyword>
<dbReference type="RefSeq" id="WP_092607776.1">
    <property type="nucleotide sequence ID" value="NZ_FMYF01000003.1"/>
</dbReference>
<dbReference type="GO" id="GO:0005886">
    <property type="term" value="C:plasma membrane"/>
    <property type="evidence" value="ECO:0007669"/>
    <property type="project" value="UniProtKB-SubCell"/>
</dbReference>
<dbReference type="EMBL" id="FMYF01000003">
    <property type="protein sequence ID" value="SDB81185.1"/>
    <property type="molecule type" value="Genomic_DNA"/>
</dbReference>
<name>A0A1G6GHF4_9ACTN</name>
<gene>
    <name evidence="10" type="ORF">GA0111570_103229</name>
</gene>
<evidence type="ECO:0000256" key="2">
    <source>
        <dbReference type="ARBA" id="ARBA00007069"/>
    </source>
</evidence>
<dbReference type="STRING" id="1577474.GA0111570_103229"/>
<dbReference type="GO" id="GO:0048473">
    <property type="term" value="P:D-methionine transmembrane transport"/>
    <property type="evidence" value="ECO:0007669"/>
    <property type="project" value="TreeGrafter"/>
</dbReference>
<keyword evidence="11" id="KW-1185">Reference proteome</keyword>
<evidence type="ECO:0000256" key="4">
    <source>
        <dbReference type="ARBA" id="ARBA00022475"/>
    </source>
</evidence>
<evidence type="ECO:0000256" key="7">
    <source>
        <dbReference type="ARBA" id="ARBA00023136"/>
    </source>
</evidence>
<dbReference type="OrthoDB" id="9793490at2"/>
<comment type="subcellular location">
    <subcellularLocation>
        <location evidence="1 8">Cell membrane</location>
        <topology evidence="1 8">Multi-pass membrane protein</topology>
    </subcellularLocation>
</comment>
<dbReference type="PROSITE" id="PS50928">
    <property type="entry name" value="ABC_TM1"/>
    <property type="match status" value="1"/>
</dbReference>
<feature type="domain" description="ABC transmembrane type-1" evidence="9">
    <location>
        <begin position="18"/>
        <end position="210"/>
    </location>
</feature>
<evidence type="ECO:0000256" key="3">
    <source>
        <dbReference type="ARBA" id="ARBA00022448"/>
    </source>
</evidence>
<dbReference type="Gene3D" id="1.10.3720.10">
    <property type="entry name" value="MetI-like"/>
    <property type="match status" value="1"/>
</dbReference>
<evidence type="ECO:0000313" key="11">
    <source>
        <dbReference type="Proteomes" id="UP000199086"/>
    </source>
</evidence>
<evidence type="ECO:0000256" key="8">
    <source>
        <dbReference type="RuleBase" id="RU363032"/>
    </source>
</evidence>
<dbReference type="InterPro" id="IPR051322">
    <property type="entry name" value="AA_ABC_Transporter_Permease"/>
</dbReference>
<dbReference type="AlphaFoldDB" id="A0A1G6GHF4"/>
<dbReference type="FunFam" id="1.10.3720.10:FF:000002">
    <property type="entry name" value="D-methionine ABC transporter permease MetI"/>
    <property type="match status" value="1"/>
</dbReference>